<keyword evidence="6 9" id="KW-0547">Nucleotide-binding</keyword>
<dbReference type="InterPro" id="IPR027417">
    <property type="entry name" value="P-loop_NTPase"/>
</dbReference>
<feature type="domain" description="AAA+ ATPase" evidence="11">
    <location>
        <begin position="22"/>
        <end position="346"/>
    </location>
</feature>
<evidence type="ECO:0000256" key="9">
    <source>
        <dbReference type="HAMAP-Rule" id="MF_00365"/>
    </source>
</evidence>
<accession>G5H6B2</accession>
<dbReference type="PATRIC" id="fig|742725.3.peg.517"/>
<keyword evidence="4 9" id="KW-0963">Cytoplasm</keyword>
<dbReference type="PANTHER" id="PTHR32182:SF0">
    <property type="entry name" value="DNA REPLICATION AND REPAIR PROTEIN RECF"/>
    <property type="match status" value="1"/>
</dbReference>
<evidence type="ECO:0000256" key="1">
    <source>
        <dbReference type="ARBA" id="ARBA00004496"/>
    </source>
</evidence>
<dbReference type="GO" id="GO:0005737">
    <property type="term" value="C:cytoplasm"/>
    <property type="evidence" value="ECO:0007669"/>
    <property type="project" value="UniProtKB-SubCell"/>
</dbReference>
<dbReference type="STRING" id="742725.HMPREF9450_00472"/>
<evidence type="ECO:0000256" key="2">
    <source>
        <dbReference type="ARBA" id="ARBA00008016"/>
    </source>
</evidence>
<dbReference type="PROSITE" id="PS00618">
    <property type="entry name" value="RECF_2"/>
    <property type="match status" value="1"/>
</dbReference>
<dbReference type="OrthoDB" id="9803889at2"/>
<dbReference type="eggNOG" id="COG1195">
    <property type="taxonomic scope" value="Bacteria"/>
</dbReference>
<dbReference type="InterPro" id="IPR001238">
    <property type="entry name" value="DNA-binding_RecF"/>
</dbReference>
<dbReference type="AlphaFoldDB" id="G5H6B2"/>
<dbReference type="InterPro" id="IPR018078">
    <property type="entry name" value="DNA-binding_RecF_CS"/>
</dbReference>
<dbReference type="EMBL" id="ADLD01000004">
    <property type="protein sequence ID" value="EHB93206.1"/>
    <property type="molecule type" value="Genomic_DNA"/>
</dbReference>
<evidence type="ECO:0000313" key="12">
    <source>
        <dbReference type="EMBL" id="EHB93206.1"/>
    </source>
</evidence>
<dbReference type="NCBIfam" id="TIGR00611">
    <property type="entry name" value="recf"/>
    <property type="match status" value="1"/>
</dbReference>
<comment type="function">
    <text evidence="9 10">The RecF protein is involved in DNA metabolism; it is required for DNA replication and normal SOS inducibility. RecF binds preferentially to single-stranded, linear DNA. It also seems to bind ATP.</text>
</comment>
<dbReference type="RefSeq" id="WP_009133278.1">
    <property type="nucleotide sequence ID" value="NZ_CP102250.1"/>
</dbReference>
<dbReference type="PROSITE" id="PS00617">
    <property type="entry name" value="RECF_1"/>
    <property type="match status" value="1"/>
</dbReference>
<dbReference type="GO" id="GO:0006260">
    <property type="term" value="P:DNA replication"/>
    <property type="evidence" value="ECO:0007669"/>
    <property type="project" value="UniProtKB-UniRule"/>
</dbReference>
<evidence type="ECO:0000256" key="5">
    <source>
        <dbReference type="ARBA" id="ARBA00022705"/>
    </source>
</evidence>
<dbReference type="Gene3D" id="3.40.50.300">
    <property type="entry name" value="P-loop containing nucleotide triphosphate hydrolases"/>
    <property type="match status" value="1"/>
</dbReference>
<evidence type="ECO:0000256" key="8">
    <source>
        <dbReference type="ARBA" id="ARBA00023125"/>
    </source>
</evidence>
<proteinExistence type="inferred from homology"/>
<dbReference type="Gene3D" id="1.20.1050.90">
    <property type="entry name" value="RecF/RecN/SMC, N-terminal domain"/>
    <property type="match status" value="1"/>
</dbReference>
<organism evidence="12 13">
    <name type="scientific">Alistipes indistinctus YIT 12060</name>
    <dbReference type="NCBI Taxonomy" id="742725"/>
    <lineage>
        <taxon>Bacteria</taxon>
        <taxon>Pseudomonadati</taxon>
        <taxon>Bacteroidota</taxon>
        <taxon>Bacteroidia</taxon>
        <taxon>Bacteroidales</taxon>
        <taxon>Rikenellaceae</taxon>
        <taxon>Alistipes</taxon>
    </lineage>
</organism>
<dbReference type="GO" id="GO:0005524">
    <property type="term" value="F:ATP binding"/>
    <property type="evidence" value="ECO:0007669"/>
    <property type="project" value="UniProtKB-UniRule"/>
</dbReference>
<dbReference type="PANTHER" id="PTHR32182">
    <property type="entry name" value="DNA REPLICATION AND REPAIR PROTEIN RECF"/>
    <property type="match status" value="1"/>
</dbReference>
<dbReference type="GO" id="GO:0009432">
    <property type="term" value="P:SOS response"/>
    <property type="evidence" value="ECO:0007669"/>
    <property type="project" value="UniProtKB-UniRule"/>
</dbReference>
<keyword evidence="9 10" id="KW-0742">SOS response</keyword>
<keyword evidence="9 10" id="KW-0227">DNA damage</keyword>
<dbReference type="GO" id="GO:0000731">
    <property type="term" value="P:DNA synthesis involved in DNA repair"/>
    <property type="evidence" value="ECO:0007669"/>
    <property type="project" value="TreeGrafter"/>
</dbReference>
<dbReference type="SUPFAM" id="SSF52540">
    <property type="entry name" value="P-loop containing nucleoside triphosphate hydrolases"/>
    <property type="match status" value="1"/>
</dbReference>
<dbReference type="HAMAP" id="MF_00365">
    <property type="entry name" value="RecF"/>
    <property type="match status" value="1"/>
</dbReference>
<dbReference type="InterPro" id="IPR003593">
    <property type="entry name" value="AAA+_ATPase"/>
</dbReference>
<feature type="binding site" evidence="9">
    <location>
        <begin position="30"/>
        <end position="37"/>
    </location>
    <ligand>
        <name>ATP</name>
        <dbReference type="ChEBI" id="CHEBI:30616"/>
    </ligand>
</feature>
<keyword evidence="5 9" id="KW-0235">DNA replication</keyword>
<gene>
    <name evidence="9" type="primary">recF</name>
    <name evidence="12" type="ORF">HMPREF9450_00472</name>
</gene>
<dbReference type="SMART" id="SM00382">
    <property type="entry name" value="AAA"/>
    <property type="match status" value="1"/>
</dbReference>
<comment type="subcellular location">
    <subcellularLocation>
        <location evidence="1 9 10">Cytoplasm</location>
    </subcellularLocation>
</comment>
<reference evidence="12 13" key="1">
    <citation type="submission" date="2011-08" db="EMBL/GenBank/DDBJ databases">
        <title>The Genome Sequence of Alistipes indistinctus YIT 12060.</title>
        <authorList>
            <consortium name="The Broad Institute Genome Sequencing Platform"/>
            <person name="Earl A."/>
            <person name="Ward D."/>
            <person name="Feldgarden M."/>
            <person name="Gevers D."/>
            <person name="Morotomi M."/>
            <person name="Young S.K."/>
            <person name="Zeng Q."/>
            <person name="Gargeya S."/>
            <person name="Fitzgerald M."/>
            <person name="Haas B."/>
            <person name="Abouelleil A."/>
            <person name="Alvarado L."/>
            <person name="Arachchi H.M."/>
            <person name="Berlin A."/>
            <person name="Brown A."/>
            <person name="Chapman S.B."/>
            <person name="Chen Z."/>
            <person name="Dunbar C."/>
            <person name="Freedman E."/>
            <person name="Gearin G."/>
            <person name="Gellesch M."/>
            <person name="Goldberg J."/>
            <person name="Griggs A."/>
            <person name="Gujja S."/>
            <person name="Heiman D."/>
            <person name="Howarth C."/>
            <person name="Larson L."/>
            <person name="Lui A."/>
            <person name="MacDonald P.J.P."/>
            <person name="Montmayeur A."/>
            <person name="Murphy C."/>
            <person name="Neiman D."/>
            <person name="Pearson M."/>
            <person name="Priest M."/>
            <person name="Roberts A."/>
            <person name="Saif S."/>
            <person name="Shea T."/>
            <person name="Shenoy N."/>
            <person name="Sisk P."/>
            <person name="Stolte C."/>
            <person name="Sykes S."/>
            <person name="Wortman J."/>
            <person name="Nusbaum C."/>
            <person name="Birren B."/>
        </authorList>
    </citation>
    <scope>NUCLEOTIDE SEQUENCE [LARGE SCALE GENOMIC DNA]</scope>
    <source>
        <strain evidence="12 13">YIT 12060</strain>
    </source>
</reference>
<keyword evidence="8 9" id="KW-0238">DNA-binding</keyword>
<comment type="caution">
    <text evidence="12">The sequence shown here is derived from an EMBL/GenBank/DDBJ whole genome shotgun (WGS) entry which is preliminary data.</text>
</comment>
<dbReference type="GO" id="GO:0003697">
    <property type="term" value="F:single-stranded DNA binding"/>
    <property type="evidence" value="ECO:0007669"/>
    <property type="project" value="UniProtKB-UniRule"/>
</dbReference>
<name>G5H6B2_9BACT</name>
<dbReference type="GO" id="GO:0006302">
    <property type="term" value="P:double-strand break repair"/>
    <property type="evidence" value="ECO:0007669"/>
    <property type="project" value="TreeGrafter"/>
</dbReference>
<evidence type="ECO:0000256" key="7">
    <source>
        <dbReference type="ARBA" id="ARBA00022840"/>
    </source>
</evidence>
<evidence type="ECO:0000256" key="3">
    <source>
        <dbReference type="ARBA" id="ARBA00020170"/>
    </source>
</evidence>
<keyword evidence="13" id="KW-1185">Reference proteome</keyword>
<evidence type="ECO:0000313" key="13">
    <source>
        <dbReference type="Proteomes" id="UP000006008"/>
    </source>
</evidence>
<evidence type="ECO:0000259" key="11">
    <source>
        <dbReference type="SMART" id="SM00382"/>
    </source>
</evidence>
<dbReference type="GeneID" id="92816892"/>
<evidence type="ECO:0000256" key="4">
    <source>
        <dbReference type="ARBA" id="ARBA00022490"/>
    </source>
</evidence>
<protein>
    <recommendedName>
        <fullName evidence="3 9">DNA replication and repair protein RecF</fullName>
    </recommendedName>
</protein>
<dbReference type="Proteomes" id="UP000006008">
    <property type="component" value="Unassembled WGS sequence"/>
</dbReference>
<dbReference type="InterPro" id="IPR003395">
    <property type="entry name" value="RecF/RecN/SMC_N"/>
</dbReference>
<comment type="similarity">
    <text evidence="2 9 10">Belongs to the RecF family.</text>
</comment>
<dbReference type="InterPro" id="IPR042174">
    <property type="entry name" value="RecF_2"/>
</dbReference>
<keyword evidence="7 9" id="KW-0067">ATP-binding</keyword>
<sequence length="377" mass="42414">MHLNRLSLLNFKNIREAQLDFSPRINCFVGDNGTGKTNLLDAIHYLSMCKSAFGLSDSQCVRHGDEGFVVNGIYSTPTGRNETIVCTYQRGNAKKLSRGGKEYEKLSDHIGLLPIVMIAPSDTALINESGEERRRYLNSLISQLDRDYLSALIRYNHILAERNKLLKNQGSANFNEILEVFDMQLAALGTALHKRRRELIEELAPLAAQAYLKLSEDREQVELTYRSELNETPMDELLRLTRTKDLVNQFTTGGVHRDDIRMSIGGYPLRKYGSQGQQKSFLVALKLAQYDIVAAHCGHRPILLLDDIFDKLDMQRVEQLIGIVSDERFGQIFITDCNKVRLEGILSGNRCDYTLFSVADGTVAAPQPELSSTGQEP</sequence>
<evidence type="ECO:0000256" key="6">
    <source>
        <dbReference type="ARBA" id="ARBA00022741"/>
    </source>
</evidence>
<dbReference type="HOGENOM" id="CLU_040267_0_1_10"/>
<evidence type="ECO:0000256" key="10">
    <source>
        <dbReference type="RuleBase" id="RU000578"/>
    </source>
</evidence>
<keyword evidence="9 10" id="KW-0234">DNA repair</keyword>
<dbReference type="Pfam" id="PF02463">
    <property type="entry name" value="SMC_N"/>
    <property type="match status" value="1"/>
</dbReference>